<dbReference type="RefSeq" id="WP_394849387.1">
    <property type="nucleotide sequence ID" value="NZ_CP089982.1"/>
</dbReference>
<dbReference type="Proteomes" id="UP001379533">
    <property type="component" value="Chromosome"/>
</dbReference>
<evidence type="ECO:0000256" key="1">
    <source>
        <dbReference type="ARBA" id="ARBA00008950"/>
    </source>
</evidence>
<dbReference type="InterPro" id="IPR029052">
    <property type="entry name" value="Metallo-depent_PP-like"/>
</dbReference>
<dbReference type="PIRSF" id="PIRSF000883">
    <property type="entry name" value="Pesterase_MJ0912"/>
    <property type="match status" value="1"/>
</dbReference>
<dbReference type="PANTHER" id="PTHR42850:SF2">
    <property type="entry name" value="BLL5683 PROTEIN"/>
    <property type="match status" value="1"/>
</dbReference>
<evidence type="ECO:0000313" key="3">
    <source>
        <dbReference type="EMBL" id="WXA98772.1"/>
    </source>
</evidence>
<feature type="domain" description="Calcineurin-like phosphoesterase" evidence="2">
    <location>
        <begin position="1"/>
        <end position="187"/>
    </location>
</feature>
<comment type="similarity">
    <text evidence="1">Belongs to the metallophosphoesterase superfamily. YfcE family.</text>
</comment>
<evidence type="ECO:0000259" key="2">
    <source>
        <dbReference type="Pfam" id="PF12850"/>
    </source>
</evidence>
<dbReference type="SUPFAM" id="SSF56300">
    <property type="entry name" value="Metallo-dependent phosphatases"/>
    <property type="match status" value="1"/>
</dbReference>
<dbReference type="InterPro" id="IPR024654">
    <property type="entry name" value="Calcineurin-like_PHP_lpxH"/>
</dbReference>
<dbReference type="InterPro" id="IPR050126">
    <property type="entry name" value="Ap4A_hydrolase"/>
</dbReference>
<gene>
    <name evidence="3" type="ORF">LZC95_18315</name>
</gene>
<proteinExistence type="inferred from homology"/>
<name>A0ABZ2KJC0_9BACT</name>
<reference evidence="3 4" key="1">
    <citation type="submission" date="2021-12" db="EMBL/GenBank/DDBJ databases">
        <title>Discovery of the Pendulisporaceae a myxobacterial family with distinct sporulation behavior and unique specialized metabolism.</title>
        <authorList>
            <person name="Garcia R."/>
            <person name="Popoff A."/>
            <person name="Bader C.D."/>
            <person name="Loehr J."/>
            <person name="Walesch S."/>
            <person name="Walt C."/>
            <person name="Boldt J."/>
            <person name="Bunk B."/>
            <person name="Haeckl F.J.F.P.J."/>
            <person name="Gunesch A.P."/>
            <person name="Birkelbach J."/>
            <person name="Nuebel U."/>
            <person name="Pietschmann T."/>
            <person name="Bach T."/>
            <person name="Mueller R."/>
        </authorList>
    </citation>
    <scope>NUCLEOTIDE SEQUENCE [LARGE SCALE GENOMIC DNA]</scope>
    <source>
        <strain evidence="3 4">MSr12523</strain>
    </source>
</reference>
<dbReference type="Pfam" id="PF12850">
    <property type="entry name" value="Metallophos_2"/>
    <property type="match status" value="1"/>
</dbReference>
<evidence type="ECO:0000313" key="4">
    <source>
        <dbReference type="Proteomes" id="UP001379533"/>
    </source>
</evidence>
<organism evidence="3 4">
    <name type="scientific">Pendulispora brunnea</name>
    <dbReference type="NCBI Taxonomy" id="2905690"/>
    <lineage>
        <taxon>Bacteria</taxon>
        <taxon>Pseudomonadati</taxon>
        <taxon>Myxococcota</taxon>
        <taxon>Myxococcia</taxon>
        <taxon>Myxococcales</taxon>
        <taxon>Sorangiineae</taxon>
        <taxon>Pendulisporaceae</taxon>
        <taxon>Pendulispora</taxon>
    </lineage>
</organism>
<protein>
    <submittedName>
        <fullName evidence="3">Metallophosphatase family protein</fullName>
    </submittedName>
</protein>
<sequence>MILLCISDIQGHVDALAAVLATAERRSFHKLLVAGDVVFPGPAPLETWRRLTSAGAVLVQGVTDRAIATLDPKDLRPSNDHERRMIERMRSSRAELGDLILERIKRLPTHVRLPLEDGGELLLVHGSPVDASEALSHDMSDEEIDALLGDDPADVVVCGMSHVPFDRTISGVRVINVGSVGEAPRSAGGAFANATWIESTPSGITVESIVVPLDREPVEEKLSAMP</sequence>
<dbReference type="EMBL" id="CP089982">
    <property type="protein sequence ID" value="WXA98772.1"/>
    <property type="molecule type" value="Genomic_DNA"/>
</dbReference>
<dbReference type="PANTHER" id="PTHR42850">
    <property type="entry name" value="METALLOPHOSPHOESTERASE"/>
    <property type="match status" value="1"/>
</dbReference>
<dbReference type="Gene3D" id="3.60.21.10">
    <property type="match status" value="1"/>
</dbReference>
<dbReference type="InterPro" id="IPR011152">
    <property type="entry name" value="Pesterase_MJ0912"/>
</dbReference>
<accession>A0ABZ2KJC0</accession>
<keyword evidence="4" id="KW-1185">Reference proteome</keyword>